<evidence type="ECO:0000256" key="4">
    <source>
        <dbReference type="ARBA" id="ARBA00022692"/>
    </source>
</evidence>
<dbReference type="PANTHER" id="PTHR40043">
    <property type="entry name" value="UPF0719 INNER MEMBRANE PROTEIN YJFL"/>
    <property type="match status" value="1"/>
</dbReference>
<feature type="transmembrane region" description="Helical" evidence="7">
    <location>
        <begin position="6"/>
        <end position="28"/>
    </location>
</feature>
<evidence type="ECO:0000256" key="7">
    <source>
        <dbReference type="SAM" id="Phobius"/>
    </source>
</evidence>
<dbReference type="PANTHER" id="PTHR40043:SF1">
    <property type="entry name" value="UPF0719 INNER MEMBRANE PROTEIN YJFL"/>
    <property type="match status" value="1"/>
</dbReference>
<evidence type="ECO:0000256" key="1">
    <source>
        <dbReference type="ARBA" id="ARBA00004651"/>
    </source>
</evidence>
<comment type="subcellular location">
    <subcellularLocation>
        <location evidence="1">Cell membrane</location>
        <topology evidence="1">Multi-pass membrane protein</topology>
    </subcellularLocation>
</comment>
<dbReference type="RefSeq" id="WP_014873187.1">
    <property type="nucleotide sequence ID" value="NZ_CP010725.1"/>
</dbReference>
<gene>
    <name evidence="8" type="ORF">PhaeoP88_00031</name>
</gene>
<evidence type="ECO:0000256" key="2">
    <source>
        <dbReference type="ARBA" id="ARBA00005779"/>
    </source>
</evidence>
<comment type="similarity">
    <text evidence="2">Belongs to the UPF0719 family.</text>
</comment>
<reference evidence="8 9" key="1">
    <citation type="journal article" date="2017" name="Front. Microbiol.">
        <title>Phaeobacter piscinae sp. nov., a species of the Roseobacter group and potential aquaculture probiont.</title>
        <authorList>
            <person name="Sonnenschein E.C."/>
            <person name="Phippen C.B.W."/>
            <person name="Nielsen K.F."/>
            <person name="Mateiu R.V."/>
            <person name="Melchiorsen J."/>
            <person name="Gram L."/>
            <person name="Overmann J."/>
            <person name="Freese H.M."/>
        </authorList>
    </citation>
    <scope>NUCLEOTIDE SEQUENCE [LARGE SCALE GENOMIC DNA]</scope>
    <source>
        <strain evidence="8 9">P88</strain>
    </source>
</reference>
<reference evidence="8 9" key="2">
    <citation type="journal article" date="2017" name="Genome Biol. Evol.">
        <title>Trajectories and Drivers of Genome Evolution in Surface-Associated Marine Phaeobacter.</title>
        <authorList>
            <person name="Freese H.M."/>
            <person name="Sikorski J."/>
            <person name="Bunk B."/>
            <person name="Scheuner C."/>
            <person name="Meier-Kolthoff J.P."/>
            <person name="Sproer C."/>
            <person name="Gram L."/>
            <person name="Overmann J."/>
        </authorList>
    </citation>
    <scope>NUCLEOTIDE SEQUENCE [LARGE SCALE GENOMIC DNA]</scope>
    <source>
        <strain evidence="8 9">P88</strain>
    </source>
</reference>
<organism evidence="8 9">
    <name type="scientific">Phaeobacter inhibens</name>
    <dbReference type="NCBI Taxonomy" id="221822"/>
    <lineage>
        <taxon>Bacteria</taxon>
        <taxon>Pseudomonadati</taxon>
        <taxon>Pseudomonadota</taxon>
        <taxon>Alphaproteobacteria</taxon>
        <taxon>Rhodobacterales</taxon>
        <taxon>Roseobacteraceae</taxon>
        <taxon>Phaeobacter</taxon>
    </lineage>
</organism>
<sequence>MTLLTATLAGLIPFLLYFATALILLMLFMALYMRMTPNDEVALIKENNAAASVVLSAAFIGFSLPLASAAANSINLIDFLIWGVIAGIAQLAVYQVFKRFYPLISERISRGEIAVSIKLAGISVTVGLLNAACITY</sequence>
<proteinExistence type="inferred from homology"/>
<dbReference type="Proteomes" id="UP000236447">
    <property type="component" value="Chromosome"/>
</dbReference>
<protein>
    <submittedName>
        <fullName evidence="8">Putative membrane protein</fullName>
    </submittedName>
</protein>
<keyword evidence="6 7" id="KW-0472">Membrane</keyword>
<name>A0A2I7KHI0_9RHOB</name>
<dbReference type="EMBL" id="CP010725">
    <property type="protein sequence ID" value="AUQ97449.1"/>
    <property type="molecule type" value="Genomic_DNA"/>
</dbReference>
<feature type="transmembrane region" description="Helical" evidence="7">
    <location>
        <begin position="79"/>
        <end position="97"/>
    </location>
</feature>
<evidence type="ECO:0000313" key="9">
    <source>
        <dbReference type="Proteomes" id="UP000236447"/>
    </source>
</evidence>
<dbReference type="GO" id="GO:0005886">
    <property type="term" value="C:plasma membrane"/>
    <property type="evidence" value="ECO:0007669"/>
    <property type="project" value="UniProtKB-SubCell"/>
</dbReference>
<dbReference type="InterPro" id="IPR007140">
    <property type="entry name" value="DUF350"/>
</dbReference>
<evidence type="ECO:0000313" key="8">
    <source>
        <dbReference type="EMBL" id="AUQ97449.1"/>
    </source>
</evidence>
<keyword evidence="4 7" id="KW-0812">Transmembrane</keyword>
<feature type="transmembrane region" description="Helical" evidence="7">
    <location>
        <begin position="49"/>
        <end position="67"/>
    </location>
</feature>
<evidence type="ECO:0000256" key="3">
    <source>
        <dbReference type="ARBA" id="ARBA00022475"/>
    </source>
</evidence>
<dbReference type="Pfam" id="PF03994">
    <property type="entry name" value="DUF350"/>
    <property type="match status" value="1"/>
</dbReference>
<accession>A0A2I7KHI0</accession>
<dbReference type="AlphaFoldDB" id="A0A2I7KHI0"/>
<keyword evidence="5 7" id="KW-1133">Transmembrane helix</keyword>
<evidence type="ECO:0000256" key="6">
    <source>
        <dbReference type="ARBA" id="ARBA00023136"/>
    </source>
</evidence>
<keyword evidence="3" id="KW-1003">Cell membrane</keyword>
<evidence type="ECO:0000256" key="5">
    <source>
        <dbReference type="ARBA" id="ARBA00022989"/>
    </source>
</evidence>